<sequence length="217" mass="24424">MSEHLKLGIRLRKFNRVCPITGYKEESIRVGSPVIVQTDRGIEYGEIVSFARGFPRTLSHDVKLKKVVRYATAEDVEKERSIEAMESKGYVTAVEKANEYELPVRIINIEFLFDTSRAIVYYRAAEGKALNLRDYSRELAQAFAARIDLRQVSPRDEAKLFGGMGICGRGLCCATWLEKPRHVTVKMAKEQGLSISPGKTAGVCGRLMCCLEYEHGK</sequence>
<organism evidence="2 3">
    <name type="scientific">candidate division WOR-1 bacterium RIFCSPHIGHO2_01_FULL_53_15</name>
    <dbReference type="NCBI Taxonomy" id="1802564"/>
    <lineage>
        <taxon>Bacteria</taxon>
        <taxon>Bacillati</taxon>
        <taxon>Saganbacteria</taxon>
    </lineage>
</organism>
<comment type="caution">
    <text evidence="2">The sequence shown here is derived from an EMBL/GenBank/DDBJ whole genome shotgun (WGS) entry which is preliminary data.</text>
</comment>
<dbReference type="PROSITE" id="PS51411">
    <property type="entry name" value="PSP1_C"/>
    <property type="match status" value="1"/>
</dbReference>
<name>A0A1F4Q2I7_UNCSA</name>
<accession>A0A1F4Q2I7</accession>
<dbReference type="NCBIfam" id="NF041131">
    <property type="entry name" value="RicT_YaaT_fam"/>
    <property type="match status" value="1"/>
</dbReference>
<dbReference type="Proteomes" id="UP000178724">
    <property type="component" value="Unassembled WGS sequence"/>
</dbReference>
<dbReference type="InterPro" id="IPR007557">
    <property type="entry name" value="PSP1_C"/>
</dbReference>
<evidence type="ECO:0000313" key="2">
    <source>
        <dbReference type="EMBL" id="OGB90175.1"/>
    </source>
</evidence>
<dbReference type="AlphaFoldDB" id="A0A1F4Q2I7"/>
<dbReference type="InterPro" id="IPR047767">
    <property type="entry name" value="PSP1-like"/>
</dbReference>
<protein>
    <recommendedName>
        <fullName evidence="1">PSP1 C-terminal domain-containing protein</fullName>
    </recommendedName>
</protein>
<dbReference type="PANTHER" id="PTHR43830">
    <property type="entry name" value="PROTEIN PSP1"/>
    <property type="match status" value="1"/>
</dbReference>
<proteinExistence type="predicted"/>
<dbReference type="Pfam" id="PF04468">
    <property type="entry name" value="PSP1"/>
    <property type="match status" value="1"/>
</dbReference>
<gene>
    <name evidence="2" type="ORF">A2625_04250</name>
</gene>
<reference evidence="2 3" key="1">
    <citation type="journal article" date="2016" name="Nat. Commun.">
        <title>Thousands of microbial genomes shed light on interconnected biogeochemical processes in an aquifer system.</title>
        <authorList>
            <person name="Anantharaman K."/>
            <person name="Brown C.T."/>
            <person name="Hug L.A."/>
            <person name="Sharon I."/>
            <person name="Castelle C.J."/>
            <person name="Probst A.J."/>
            <person name="Thomas B.C."/>
            <person name="Singh A."/>
            <person name="Wilkins M.J."/>
            <person name="Karaoz U."/>
            <person name="Brodie E.L."/>
            <person name="Williams K.H."/>
            <person name="Hubbard S.S."/>
            <person name="Banfield J.F."/>
        </authorList>
    </citation>
    <scope>NUCLEOTIDE SEQUENCE [LARGE SCALE GENOMIC DNA]</scope>
</reference>
<evidence type="ECO:0000313" key="3">
    <source>
        <dbReference type="Proteomes" id="UP000178724"/>
    </source>
</evidence>
<dbReference type="EMBL" id="METM01000014">
    <property type="protein sequence ID" value="OGB90175.1"/>
    <property type="molecule type" value="Genomic_DNA"/>
</dbReference>
<dbReference type="PANTHER" id="PTHR43830:SF3">
    <property type="entry name" value="PROTEIN PSP1"/>
    <property type="match status" value="1"/>
</dbReference>
<evidence type="ECO:0000259" key="1">
    <source>
        <dbReference type="PROSITE" id="PS51411"/>
    </source>
</evidence>
<dbReference type="GO" id="GO:0005737">
    <property type="term" value="C:cytoplasm"/>
    <property type="evidence" value="ECO:0007669"/>
    <property type="project" value="TreeGrafter"/>
</dbReference>
<feature type="domain" description="PSP1 C-terminal" evidence="1">
    <location>
        <begin position="65"/>
        <end position="152"/>
    </location>
</feature>